<dbReference type="PANTHER" id="PTHR11040:SF210">
    <property type="entry name" value="ZINC-REGULATED TRANSPORTER 3"/>
    <property type="match status" value="1"/>
</dbReference>
<keyword evidence="4 5" id="KW-0472">Membrane</keyword>
<evidence type="ECO:0000256" key="3">
    <source>
        <dbReference type="ARBA" id="ARBA00022989"/>
    </source>
</evidence>
<reference key="2">
    <citation type="submission" date="2011-08" db="EMBL/GenBank/DDBJ databases">
        <title>Genome sequence of Naumovozyma castellii.</title>
        <authorList>
            <person name="Gordon J.L."/>
            <person name="Armisen D."/>
            <person name="Proux-Wera E."/>
            <person name="OhEigeartaigh S.S."/>
            <person name="Byrne K.P."/>
            <person name="Wolfe K.H."/>
        </authorList>
    </citation>
    <scope>NUCLEOTIDE SEQUENCE</scope>
    <source>
        <strain>Type strain:CBS 4309</strain>
    </source>
</reference>
<dbReference type="GO" id="GO:0006882">
    <property type="term" value="P:intracellular zinc ion homeostasis"/>
    <property type="evidence" value="ECO:0007669"/>
    <property type="project" value="EnsemblFungi"/>
</dbReference>
<dbReference type="GO" id="GO:0000329">
    <property type="term" value="C:fungal-type vacuole membrane"/>
    <property type="evidence" value="ECO:0007669"/>
    <property type="project" value="EnsemblFungi"/>
</dbReference>
<keyword evidence="2 5" id="KW-0812">Transmembrane</keyword>
<gene>
    <name evidence="6" type="primary">NCAS0B08360</name>
    <name evidence="6" type="ordered locus">NCAS_0B08360</name>
</gene>
<keyword evidence="3 5" id="KW-1133">Transmembrane helix</keyword>
<dbReference type="Pfam" id="PF02535">
    <property type="entry name" value="Zip"/>
    <property type="match status" value="1"/>
</dbReference>
<evidence type="ECO:0000313" key="7">
    <source>
        <dbReference type="Proteomes" id="UP000001640"/>
    </source>
</evidence>
<comment type="subcellular location">
    <subcellularLocation>
        <location evidence="1">Membrane</location>
        <topology evidence="1">Multi-pass membrane protein</topology>
    </subcellularLocation>
</comment>
<dbReference type="GeneID" id="96902477"/>
<dbReference type="KEGG" id="ncs:NCAS_0B08360"/>
<organism evidence="6 7">
    <name type="scientific">Naumovozyma castellii</name>
    <name type="common">Yeast</name>
    <name type="synonym">Saccharomyces castellii</name>
    <dbReference type="NCBI Taxonomy" id="27288"/>
    <lineage>
        <taxon>Eukaryota</taxon>
        <taxon>Fungi</taxon>
        <taxon>Dikarya</taxon>
        <taxon>Ascomycota</taxon>
        <taxon>Saccharomycotina</taxon>
        <taxon>Saccharomycetes</taxon>
        <taxon>Saccharomycetales</taxon>
        <taxon>Saccharomycetaceae</taxon>
        <taxon>Naumovozyma</taxon>
    </lineage>
</organism>
<dbReference type="EMBL" id="HE576753">
    <property type="protein sequence ID" value="CCC68920.1"/>
    <property type="molecule type" value="Genomic_DNA"/>
</dbReference>
<dbReference type="OMA" id="GTTCLKW"/>
<keyword evidence="7" id="KW-1185">Reference proteome</keyword>
<feature type="transmembrane region" description="Helical" evidence="5">
    <location>
        <begin position="45"/>
        <end position="63"/>
    </location>
</feature>
<evidence type="ECO:0008006" key="8">
    <source>
        <dbReference type="Google" id="ProtNLM"/>
    </source>
</evidence>
<dbReference type="eggNOG" id="KOG2474">
    <property type="taxonomic scope" value="Eukaryota"/>
</dbReference>
<sequence>MTVMATVPRWLFYSLISSLLCILGSLCVPLLSVLFKTKQHSNSKLVNYGLSLSAGSMITTSLFKMLPEMDNDNKYTVFFGFLGGICTSLFLNYVVHAFASESLIHCSHEHTDEIASSSDELDHNHQHTHTVIDNDATYNGQYVPGTNNTNATENQPLLSHKDLEDQTSHHHHQTSLIDLISNRNTDVIGDCCDKHLCTPLLKSETIPCVPTALHSSLSIKSTNSILNDNNIIPTTSNLTANSNTGVRCLENNIGYDLENLSLYRSKFMMDSGIKSLNHRSNSDTITDEDANSVHFFEPSPYRLTTDTSHGNTHRESVASNFHHHHLETPFSKLLSIGMQTCLVLTLHKFPEGFIIYYTNKSKYPSSLGLSIFLSLTIHNFVEGFAMTLPFYTAFKSKWIAILITTILGGGSQPLGALIGYLIFKNHTSPTGEEPHLDLLLSITAGFLLVIGLQMFQTGVGFSDGHHHHEGEDEEVIQQNHSSGTTCLKWCCTGAMLILASSLFT</sequence>
<name>G0VAP4_NAUCA</name>
<evidence type="ECO:0000256" key="1">
    <source>
        <dbReference type="ARBA" id="ARBA00004141"/>
    </source>
</evidence>
<evidence type="ECO:0000256" key="5">
    <source>
        <dbReference type="SAM" id="Phobius"/>
    </source>
</evidence>
<dbReference type="RefSeq" id="XP_003675291.1">
    <property type="nucleotide sequence ID" value="XM_003675243.1"/>
</dbReference>
<accession>G0VAP4</accession>
<evidence type="ECO:0000313" key="6">
    <source>
        <dbReference type="EMBL" id="CCC68920.1"/>
    </source>
</evidence>
<dbReference type="FunCoup" id="G0VAP4">
    <property type="interactions" value="31"/>
</dbReference>
<feature type="transmembrane region" description="Helical" evidence="5">
    <location>
        <begin position="398"/>
        <end position="423"/>
    </location>
</feature>
<dbReference type="Proteomes" id="UP000001640">
    <property type="component" value="Chromosome 2"/>
</dbReference>
<dbReference type="STRING" id="1064592.G0VAP4"/>
<dbReference type="OrthoDB" id="262547at2759"/>
<feature type="transmembrane region" description="Helical" evidence="5">
    <location>
        <begin position="75"/>
        <end position="95"/>
    </location>
</feature>
<protein>
    <recommendedName>
        <fullName evidence="8">Zinc/iron permease</fullName>
    </recommendedName>
</protein>
<proteinExistence type="predicted"/>
<dbReference type="PANTHER" id="PTHR11040">
    <property type="entry name" value="ZINC/IRON TRANSPORTER"/>
    <property type="match status" value="1"/>
</dbReference>
<feature type="transmembrane region" description="Helical" evidence="5">
    <location>
        <begin position="12"/>
        <end position="33"/>
    </location>
</feature>
<dbReference type="GO" id="GO:0005385">
    <property type="term" value="F:zinc ion transmembrane transporter activity"/>
    <property type="evidence" value="ECO:0007669"/>
    <property type="project" value="EnsemblFungi"/>
</dbReference>
<dbReference type="InParanoid" id="G0VAP4"/>
<reference evidence="6 7" key="1">
    <citation type="journal article" date="2011" name="Proc. Natl. Acad. Sci. U.S.A.">
        <title>Evolutionary erosion of yeast sex chromosomes by mating-type switching accidents.</title>
        <authorList>
            <person name="Gordon J.L."/>
            <person name="Armisen D."/>
            <person name="Proux-Wera E."/>
            <person name="Oheigeartaigh S.S."/>
            <person name="Byrne K.P."/>
            <person name="Wolfe K.H."/>
        </authorList>
    </citation>
    <scope>NUCLEOTIDE SEQUENCE [LARGE SCALE GENOMIC DNA]</scope>
    <source>
        <strain evidence="7">ATCC 76901 / BCRC 22586 / CBS 4309 / NBRC 1992 / NRRL Y-12630</strain>
    </source>
</reference>
<evidence type="ECO:0000256" key="4">
    <source>
        <dbReference type="ARBA" id="ARBA00023136"/>
    </source>
</evidence>
<feature type="transmembrane region" description="Helical" evidence="5">
    <location>
        <begin position="367"/>
        <end position="392"/>
    </location>
</feature>
<dbReference type="AlphaFoldDB" id="G0VAP4"/>
<dbReference type="HOGENOM" id="CLU_023518_0_0_1"/>
<dbReference type="InterPro" id="IPR003689">
    <property type="entry name" value="ZIP"/>
</dbReference>
<feature type="transmembrane region" description="Helical" evidence="5">
    <location>
        <begin position="435"/>
        <end position="455"/>
    </location>
</feature>
<evidence type="ECO:0000256" key="2">
    <source>
        <dbReference type="ARBA" id="ARBA00022692"/>
    </source>
</evidence>